<dbReference type="AlphaFoldDB" id="A0A917AWF9"/>
<protein>
    <submittedName>
        <fullName evidence="2">Membrane protein</fullName>
    </submittedName>
</protein>
<keyword evidence="1" id="KW-0472">Membrane</keyword>
<name>A0A917AWF9_9BACI</name>
<dbReference type="Proteomes" id="UP000605259">
    <property type="component" value="Unassembled WGS sequence"/>
</dbReference>
<dbReference type="EMBL" id="BMFK01000005">
    <property type="protein sequence ID" value="GGE81908.1"/>
    <property type="molecule type" value="Genomic_DNA"/>
</dbReference>
<reference evidence="2" key="2">
    <citation type="submission" date="2020-09" db="EMBL/GenBank/DDBJ databases">
        <authorList>
            <person name="Sun Q."/>
            <person name="Zhou Y."/>
        </authorList>
    </citation>
    <scope>NUCLEOTIDE SEQUENCE</scope>
    <source>
        <strain evidence="2">CGMCC 1.12698</strain>
    </source>
</reference>
<accession>A0A917AWF9</accession>
<dbReference type="RefSeq" id="WP_188389744.1">
    <property type="nucleotide sequence ID" value="NZ_BMFK01000005.1"/>
</dbReference>
<gene>
    <name evidence="2" type="ORF">GCM10007140_34450</name>
</gene>
<dbReference type="InterPro" id="IPR032820">
    <property type="entry name" value="ATPase_put"/>
</dbReference>
<evidence type="ECO:0000313" key="3">
    <source>
        <dbReference type="Proteomes" id="UP000605259"/>
    </source>
</evidence>
<comment type="caution">
    <text evidence="2">The sequence shown here is derived from an EMBL/GenBank/DDBJ whole genome shotgun (WGS) entry which is preliminary data.</text>
</comment>
<reference evidence="2" key="1">
    <citation type="journal article" date="2014" name="Int. J. Syst. Evol. Microbiol.">
        <title>Complete genome sequence of Corynebacterium casei LMG S-19264T (=DSM 44701T), isolated from a smear-ripened cheese.</title>
        <authorList>
            <consortium name="US DOE Joint Genome Institute (JGI-PGF)"/>
            <person name="Walter F."/>
            <person name="Albersmeier A."/>
            <person name="Kalinowski J."/>
            <person name="Ruckert C."/>
        </authorList>
    </citation>
    <scope>NUCLEOTIDE SEQUENCE</scope>
    <source>
        <strain evidence="2">CGMCC 1.12698</strain>
    </source>
</reference>
<dbReference type="Pfam" id="PF09527">
    <property type="entry name" value="ATPase_gene1"/>
    <property type="match status" value="1"/>
</dbReference>
<feature type="transmembrane region" description="Helical" evidence="1">
    <location>
        <begin position="45"/>
        <end position="66"/>
    </location>
</feature>
<sequence>MPGNNRNPMGSIGLMTSISSTLVGAILVGIFLGKWIDERFDTDPLFLILGLLFGLGTGIYGMIRIVQQFYSKEK</sequence>
<organism evidence="2 3">
    <name type="scientific">Priestia taiwanensis</name>
    <dbReference type="NCBI Taxonomy" id="1347902"/>
    <lineage>
        <taxon>Bacteria</taxon>
        <taxon>Bacillati</taxon>
        <taxon>Bacillota</taxon>
        <taxon>Bacilli</taxon>
        <taxon>Bacillales</taxon>
        <taxon>Bacillaceae</taxon>
        <taxon>Priestia</taxon>
    </lineage>
</organism>
<keyword evidence="3" id="KW-1185">Reference proteome</keyword>
<evidence type="ECO:0000313" key="2">
    <source>
        <dbReference type="EMBL" id="GGE81908.1"/>
    </source>
</evidence>
<proteinExistence type="predicted"/>
<feature type="transmembrane region" description="Helical" evidence="1">
    <location>
        <begin position="12"/>
        <end position="33"/>
    </location>
</feature>
<keyword evidence="1" id="KW-0812">Transmembrane</keyword>
<keyword evidence="1" id="KW-1133">Transmembrane helix</keyword>
<evidence type="ECO:0000256" key="1">
    <source>
        <dbReference type="SAM" id="Phobius"/>
    </source>
</evidence>